<keyword evidence="3" id="KW-1185">Reference proteome</keyword>
<evidence type="ECO:0000313" key="3">
    <source>
        <dbReference type="Proteomes" id="UP001154114"/>
    </source>
</evidence>
<sequence length="498" mass="57324">MDMSKSYPLQKSGQRQINPHAQGKRSMSSYLRRDVYKKKPETSSQYNDSDNYKDVIKDKLKIVLDNLIEKKTENTRFQVEGRPHEVNSNDRFEPRDHITQYSQFPEEPHRYKPASQDFSREYKEQNQRHFSNIRGEPNERRAPKQPRQPNEHINQLRMKNELRMQNQPREPNEGIETDSLMEHTDRRVPNILREHSNRLLPITPTEQNDRFVPNLLMDQNDRGPPDQPVEKNDGLQPNLPMEKNYRFPSNVPMEKNAHLMPNILRNQNGYPGPNPGQREHTQQLVPNLLREQNEYNIMPGNDGINTKKEGENTKLDNIRNTSPLRERFTLDDDAPKPLQKPSPEMFDQRPPPSKKADAIPKDNIRLQEVSLESPMVGLDRLEGAEYGNMPKMNADVGNGGTPGNGGKPEPADIDGRPFIPDNIGREGKLSLPVESRKNLQKCLGKKATKLCTKSCVSAYKNVCTRLKCSSRSKKALKKECKRSCKKAFVTSKYDSDES</sequence>
<name>A0A9N8L0H9_CHRIL</name>
<feature type="compositionally biased region" description="Basic and acidic residues" evidence="1">
    <location>
        <begin position="305"/>
        <end position="316"/>
    </location>
</feature>
<dbReference type="EMBL" id="LR824029">
    <property type="protein sequence ID" value="CAD0206071.1"/>
    <property type="molecule type" value="Genomic_DNA"/>
</dbReference>
<dbReference type="AlphaFoldDB" id="A0A9N8L0H9"/>
<dbReference type="Proteomes" id="UP001154114">
    <property type="component" value="Chromosome 26"/>
</dbReference>
<organism evidence="2 3">
    <name type="scientific">Chrysodeixis includens</name>
    <name type="common">Soybean looper</name>
    <name type="synonym">Pseudoplusia includens</name>
    <dbReference type="NCBI Taxonomy" id="689277"/>
    <lineage>
        <taxon>Eukaryota</taxon>
        <taxon>Metazoa</taxon>
        <taxon>Ecdysozoa</taxon>
        <taxon>Arthropoda</taxon>
        <taxon>Hexapoda</taxon>
        <taxon>Insecta</taxon>
        <taxon>Pterygota</taxon>
        <taxon>Neoptera</taxon>
        <taxon>Endopterygota</taxon>
        <taxon>Lepidoptera</taxon>
        <taxon>Glossata</taxon>
        <taxon>Ditrysia</taxon>
        <taxon>Noctuoidea</taxon>
        <taxon>Noctuidae</taxon>
        <taxon>Plusiinae</taxon>
        <taxon>Chrysodeixis</taxon>
    </lineage>
</organism>
<dbReference type="OrthoDB" id="7396499at2759"/>
<accession>A0A9N8L0H9</accession>
<feature type="compositionally biased region" description="Basic and acidic residues" evidence="1">
    <location>
        <begin position="219"/>
        <end position="233"/>
    </location>
</feature>
<feature type="compositionally biased region" description="Basic and acidic residues" evidence="1">
    <location>
        <begin position="324"/>
        <end position="335"/>
    </location>
</feature>
<feature type="compositionally biased region" description="Basic and acidic residues" evidence="1">
    <location>
        <begin position="31"/>
        <end position="41"/>
    </location>
</feature>
<feature type="region of interest" description="Disordered" evidence="1">
    <location>
        <begin position="324"/>
        <end position="358"/>
    </location>
</feature>
<feature type="region of interest" description="Disordered" evidence="1">
    <location>
        <begin position="218"/>
        <end position="244"/>
    </location>
</feature>
<feature type="compositionally biased region" description="Polar residues" evidence="1">
    <location>
        <begin position="7"/>
        <end position="29"/>
    </location>
</feature>
<feature type="region of interest" description="Disordered" evidence="1">
    <location>
        <begin position="297"/>
        <end position="316"/>
    </location>
</feature>
<protein>
    <submittedName>
        <fullName evidence="2">Uncharacterized protein</fullName>
    </submittedName>
</protein>
<reference evidence="2" key="1">
    <citation type="submission" date="2021-12" db="EMBL/GenBank/DDBJ databases">
        <authorList>
            <person name="King R."/>
        </authorList>
    </citation>
    <scope>NUCLEOTIDE SEQUENCE</scope>
</reference>
<feature type="compositionally biased region" description="Basic and acidic residues" evidence="1">
    <location>
        <begin position="118"/>
        <end position="127"/>
    </location>
</feature>
<gene>
    <name evidence="2" type="ORF">CINC_LOCUS8367</name>
</gene>
<evidence type="ECO:0000256" key="1">
    <source>
        <dbReference type="SAM" id="MobiDB-lite"/>
    </source>
</evidence>
<evidence type="ECO:0000313" key="2">
    <source>
        <dbReference type="EMBL" id="CAD0206071.1"/>
    </source>
</evidence>
<proteinExistence type="predicted"/>
<feature type="region of interest" description="Disordered" evidence="1">
    <location>
        <begin position="104"/>
        <end position="157"/>
    </location>
</feature>
<feature type="region of interest" description="Disordered" evidence="1">
    <location>
        <begin position="1"/>
        <end position="50"/>
    </location>
</feature>